<protein>
    <submittedName>
        <fullName evidence="2">Transcriptional regulator</fullName>
    </submittedName>
</protein>
<dbReference type="Proteomes" id="UP000307943">
    <property type="component" value="Unassembled WGS sequence"/>
</dbReference>
<evidence type="ECO:0000259" key="1">
    <source>
        <dbReference type="Pfam" id="PF12674"/>
    </source>
</evidence>
<evidence type="ECO:0000313" key="2">
    <source>
        <dbReference type="EMBL" id="TNJ62813.1"/>
    </source>
</evidence>
<dbReference type="EMBL" id="VDCQ01000053">
    <property type="protein sequence ID" value="TNJ62813.1"/>
    <property type="molecule type" value="Genomic_DNA"/>
</dbReference>
<gene>
    <name evidence="2" type="ORF">FE784_28985</name>
</gene>
<organism evidence="2 3">
    <name type="scientific">Paenibacillus hemerocallicola</name>
    <dbReference type="NCBI Taxonomy" id="1172614"/>
    <lineage>
        <taxon>Bacteria</taxon>
        <taxon>Bacillati</taxon>
        <taxon>Bacillota</taxon>
        <taxon>Bacilli</taxon>
        <taxon>Bacillales</taxon>
        <taxon>Paenibacillaceae</taxon>
        <taxon>Paenibacillus</taxon>
    </lineage>
</organism>
<proteinExistence type="predicted"/>
<comment type="caution">
    <text evidence="2">The sequence shown here is derived from an EMBL/GenBank/DDBJ whole genome shotgun (WGS) entry which is preliminary data.</text>
</comment>
<feature type="domain" description="Putative zinc ribbon" evidence="1">
    <location>
        <begin position="5"/>
        <end position="84"/>
    </location>
</feature>
<dbReference type="Pfam" id="PF12674">
    <property type="entry name" value="Zn_ribbon_2"/>
    <property type="match status" value="1"/>
</dbReference>
<dbReference type="OrthoDB" id="9801008at2"/>
<evidence type="ECO:0000313" key="3">
    <source>
        <dbReference type="Proteomes" id="UP000307943"/>
    </source>
</evidence>
<name>A0A5C4T1F8_9BACL</name>
<dbReference type="RefSeq" id="WP_139605748.1">
    <property type="nucleotide sequence ID" value="NZ_VDCQ01000053.1"/>
</dbReference>
<reference evidence="2 3" key="1">
    <citation type="submission" date="2019-05" db="EMBL/GenBank/DDBJ databases">
        <title>We sequenced the genome of Paenibacillus hemerocallicola KCTC 33185 for further insight into its adaptation and study the phylogeny of Paenibacillus.</title>
        <authorList>
            <person name="Narsing Rao M.P."/>
        </authorList>
    </citation>
    <scope>NUCLEOTIDE SEQUENCE [LARGE SCALE GENOMIC DNA]</scope>
    <source>
        <strain evidence="2 3">KCTC 33185</strain>
    </source>
</reference>
<sequence>MNTPFCQSCGMPLADAEHFGTNADGSRNEEYCTYCYKEGAFTSPDATVQTMIEECVPHVRSGQGISEQEARSMLGRFIPTLKRWA</sequence>
<keyword evidence="3" id="KW-1185">Reference proteome</keyword>
<accession>A0A5C4T1F8</accession>
<dbReference type="AlphaFoldDB" id="A0A5C4T1F8"/>
<dbReference type="InterPro" id="IPR025868">
    <property type="entry name" value="Zn_ribbon_dom_put"/>
</dbReference>